<accession>A0A232ED35</accession>
<dbReference type="Proteomes" id="UP000215335">
    <property type="component" value="Unassembled WGS sequence"/>
</dbReference>
<dbReference type="STRING" id="543379.A0A232ED35"/>
<sequence length="567" mass="64882">MGDKRAIVQFKAKVLKNHISELGDMLSVEVVDNAEVTARFDDLSTSFRKYEDTYESLCILEKNDQDFAEWNEVRKLYYPIAGKIAKIKVSETSLINDSSNPGTPNANSTISERQKLPILPLADIPKFDGVYTEWLSFKNSFLSIVDAQSVDDVVKLLHLRTALQEEYERKRILASNHLNSIIDIAPLRASSPKEISRLVDDVKQHLAMLESLQIRVDGAIVLCILERALTPDIRQKWDQSLGLDEIPDLAKFYKVMKEIAYRIRTSETSVSQKIDSIGVKRTAENFRLSKFHKGNDNVRALVTNVSKPCVCCNAPHALYQCQEFRDLIVSDRWNFVKMNKLCFNCLRRHDGKCVDSQSVDDVVKLLHLRTALQGEAFNKIRLFDVRGENYAKAWQTLTEEYERKRILASNHLNAIIDITPLRASSPKEISRLVDDVKQHLAMLESLQIRVDGAIVLCILERALTPDIRQKWDQSLGLDEIPDLAKFYKVMKEIAYRIRTSETSVSQKIDSVGVKRTAENFRLAKFHKDLRIDPIFDECPESKLFPICKALLHRPPLSEVIRAWLNVV</sequence>
<proteinExistence type="predicted"/>
<dbReference type="PANTHER" id="PTHR47331:SF5">
    <property type="entry name" value="RIBONUCLEASE H"/>
    <property type="match status" value="1"/>
</dbReference>
<dbReference type="InterPro" id="IPR005312">
    <property type="entry name" value="DUF1759"/>
</dbReference>
<evidence type="ECO:0000313" key="1">
    <source>
        <dbReference type="EMBL" id="OXU16262.1"/>
    </source>
</evidence>
<keyword evidence="2" id="KW-1185">Reference proteome</keyword>
<reference evidence="1 2" key="1">
    <citation type="journal article" date="2017" name="Curr. Biol.">
        <title>The Evolution of Venom by Co-option of Single-Copy Genes.</title>
        <authorList>
            <person name="Martinson E.O."/>
            <person name="Mrinalini"/>
            <person name="Kelkar Y.D."/>
            <person name="Chang C.H."/>
            <person name="Werren J.H."/>
        </authorList>
    </citation>
    <scope>NUCLEOTIDE SEQUENCE [LARGE SCALE GENOMIC DNA]</scope>
    <source>
        <strain evidence="1 2">Alberta</strain>
        <tissue evidence="1">Whole body</tissue>
    </source>
</reference>
<dbReference type="EMBL" id="NNAY01008708">
    <property type="protein sequence ID" value="OXU16262.1"/>
    <property type="molecule type" value="Genomic_DNA"/>
</dbReference>
<dbReference type="OrthoDB" id="7676348at2759"/>
<comment type="caution">
    <text evidence="1">The sequence shown here is derived from an EMBL/GenBank/DDBJ whole genome shotgun (WGS) entry which is preliminary data.</text>
</comment>
<organism evidence="1 2">
    <name type="scientific">Trichomalopsis sarcophagae</name>
    <dbReference type="NCBI Taxonomy" id="543379"/>
    <lineage>
        <taxon>Eukaryota</taxon>
        <taxon>Metazoa</taxon>
        <taxon>Ecdysozoa</taxon>
        <taxon>Arthropoda</taxon>
        <taxon>Hexapoda</taxon>
        <taxon>Insecta</taxon>
        <taxon>Pterygota</taxon>
        <taxon>Neoptera</taxon>
        <taxon>Endopterygota</taxon>
        <taxon>Hymenoptera</taxon>
        <taxon>Apocrita</taxon>
        <taxon>Proctotrupomorpha</taxon>
        <taxon>Chalcidoidea</taxon>
        <taxon>Pteromalidae</taxon>
        <taxon>Pteromalinae</taxon>
        <taxon>Trichomalopsis</taxon>
    </lineage>
</organism>
<evidence type="ECO:0000313" key="2">
    <source>
        <dbReference type="Proteomes" id="UP000215335"/>
    </source>
</evidence>
<dbReference type="AlphaFoldDB" id="A0A232ED35"/>
<dbReference type="PANTHER" id="PTHR47331">
    <property type="entry name" value="PHD-TYPE DOMAIN-CONTAINING PROTEIN"/>
    <property type="match status" value="1"/>
</dbReference>
<dbReference type="Pfam" id="PF03564">
    <property type="entry name" value="DUF1759"/>
    <property type="match status" value="2"/>
</dbReference>
<gene>
    <name evidence="1" type="ORF">TSAR_006916</name>
</gene>
<protein>
    <submittedName>
        <fullName evidence="1">Uncharacterized protein</fullName>
    </submittedName>
</protein>
<name>A0A232ED35_9HYME</name>